<dbReference type="EMBL" id="SACQ01000006">
    <property type="protein sequence ID" value="RVU30158.1"/>
    <property type="molecule type" value="Genomic_DNA"/>
</dbReference>
<name>A0A437Q6M5_9GAMM</name>
<dbReference type="InterPro" id="IPR038592">
    <property type="entry name" value="CheD-like_sf"/>
</dbReference>
<keyword evidence="1 3" id="KW-0145">Chemotaxis</keyword>
<comment type="caution">
    <text evidence="4">The sequence shown here is derived from an EMBL/GenBank/DDBJ whole genome shotgun (WGS) entry which is preliminary data.</text>
</comment>
<evidence type="ECO:0000313" key="4">
    <source>
        <dbReference type="EMBL" id="RVU30158.1"/>
    </source>
</evidence>
<dbReference type="PANTHER" id="PTHR35147:SF2">
    <property type="entry name" value="CHEMORECEPTOR GLUTAMINE DEAMIDASE CHED-RELATED"/>
    <property type="match status" value="1"/>
</dbReference>
<comment type="catalytic activity">
    <reaction evidence="3">
        <text>L-glutaminyl-[protein] + H2O = L-glutamyl-[protein] + NH4(+)</text>
        <dbReference type="Rhea" id="RHEA:16441"/>
        <dbReference type="Rhea" id="RHEA-COMP:10207"/>
        <dbReference type="Rhea" id="RHEA-COMP:10208"/>
        <dbReference type="ChEBI" id="CHEBI:15377"/>
        <dbReference type="ChEBI" id="CHEBI:28938"/>
        <dbReference type="ChEBI" id="CHEBI:29973"/>
        <dbReference type="ChEBI" id="CHEBI:30011"/>
        <dbReference type="EC" id="3.5.1.44"/>
    </reaction>
</comment>
<dbReference type="NCBIfam" id="NF010013">
    <property type="entry name" value="PRK13487.1"/>
    <property type="match status" value="1"/>
</dbReference>
<keyword evidence="4" id="KW-0675">Receptor</keyword>
<dbReference type="GO" id="GO:0006935">
    <property type="term" value="P:chemotaxis"/>
    <property type="evidence" value="ECO:0007669"/>
    <property type="project" value="UniProtKB-UniRule"/>
</dbReference>
<comment type="similarity">
    <text evidence="3">Belongs to the CheD family.</text>
</comment>
<dbReference type="CDD" id="cd16352">
    <property type="entry name" value="CheD"/>
    <property type="match status" value="1"/>
</dbReference>
<dbReference type="EC" id="3.5.1.44" evidence="3"/>
<proteinExistence type="inferred from homology"/>
<dbReference type="PANTHER" id="PTHR35147">
    <property type="entry name" value="CHEMORECEPTOR GLUTAMINE DEAMIDASE CHED-RELATED"/>
    <property type="match status" value="1"/>
</dbReference>
<dbReference type="Proteomes" id="UP000282818">
    <property type="component" value="Unassembled WGS sequence"/>
</dbReference>
<dbReference type="Pfam" id="PF03975">
    <property type="entry name" value="CheD"/>
    <property type="match status" value="1"/>
</dbReference>
<dbReference type="InterPro" id="IPR005659">
    <property type="entry name" value="Chemorcpt_Glu_NH3ase_CheD"/>
</dbReference>
<protein>
    <recommendedName>
        <fullName evidence="3">Probable chemoreceptor glutamine deamidase CheD</fullName>
        <ecNumber evidence="3">3.5.1.44</ecNumber>
    </recommendedName>
</protein>
<sequence length="200" mass="21856">MEPAPSLIGFEHYHRYWFRKCNCFAVKIKPGEFYVTRSAEAITTVLGSCVAACVRDPVAGVGGMNHFILPDSDTGGALSESSRYGAYAMEQLINEVMKFGGVRERLEIKVTGGGNMMQGMSDIGALNAKFVTDYLRMEGFRIVSSDLGGDNPRNVAYLPMEGRMLVKKLATLHNSKLLAAEGQYQQRIDTGAVGGEVELF</sequence>
<keyword evidence="5" id="KW-1185">Reference proteome</keyword>
<evidence type="ECO:0000256" key="3">
    <source>
        <dbReference type="HAMAP-Rule" id="MF_01440"/>
    </source>
</evidence>
<dbReference type="HAMAP" id="MF_01440">
    <property type="entry name" value="CheD"/>
    <property type="match status" value="1"/>
</dbReference>
<dbReference type="SUPFAM" id="SSF64438">
    <property type="entry name" value="CNF1/YfiH-like putative cysteine hydrolases"/>
    <property type="match status" value="1"/>
</dbReference>
<evidence type="ECO:0000313" key="5">
    <source>
        <dbReference type="Proteomes" id="UP000282818"/>
    </source>
</evidence>
<accession>A0A437Q6M5</accession>
<dbReference type="GO" id="GO:0050568">
    <property type="term" value="F:protein-glutamine glutaminase activity"/>
    <property type="evidence" value="ECO:0007669"/>
    <property type="project" value="UniProtKB-UniRule"/>
</dbReference>
<comment type="function">
    <text evidence="3">Probably deamidates glutamine residues to glutamate on methyl-accepting chemotaxis receptors (MCPs), playing an important role in chemotaxis.</text>
</comment>
<evidence type="ECO:0000256" key="2">
    <source>
        <dbReference type="ARBA" id="ARBA00022801"/>
    </source>
</evidence>
<dbReference type="AlphaFoldDB" id="A0A437Q6M5"/>
<evidence type="ECO:0000256" key="1">
    <source>
        <dbReference type="ARBA" id="ARBA00022500"/>
    </source>
</evidence>
<dbReference type="Gene3D" id="3.30.1330.200">
    <property type="match status" value="1"/>
</dbReference>
<dbReference type="InterPro" id="IPR011324">
    <property type="entry name" value="Cytotoxic_necrot_fac-like_cat"/>
</dbReference>
<organism evidence="4 5">
    <name type="scientific">Neptunomonas marina</name>
    <dbReference type="NCBI Taxonomy" id="1815562"/>
    <lineage>
        <taxon>Bacteria</taxon>
        <taxon>Pseudomonadati</taxon>
        <taxon>Pseudomonadota</taxon>
        <taxon>Gammaproteobacteria</taxon>
        <taxon>Oceanospirillales</taxon>
        <taxon>Oceanospirillaceae</taxon>
        <taxon>Neptunomonas</taxon>
    </lineage>
</organism>
<gene>
    <name evidence="3 4" type="primary">cheD</name>
    <name evidence="4" type="ORF">EOE65_13560</name>
</gene>
<reference evidence="4 5" key="1">
    <citation type="submission" date="2019-01" db="EMBL/GenBank/DDBJ databases">
        <authorList>
            <person name="Chen W.-M."/>
        </authorList>
    </citation>
    <scope>NUCLEOTIDE SEQUENCE [LARGE SCALE GENOMIC DNA]</scope>
    <source>
        <strain evidence="4 5">HPM-16</strain>
    </source>
</reference>
<keyword evidence="2 3" id="KW-0378">Hydrolase</keyword>